<dbReference type="RefSeq" id="WP_183734103.1">
    <property type="nucleotide sequence ID" value="NZ_JACHID010000018.1"/>
</dbReference>
<dbReference type="Proteomes" id="UP000528322">
    <property type="component" value="Unassembled WGS sequence"/>
</dbReference>
<keyword evidence="1" id="KW-0175">Coiled coil</keyword>
<name>A0A7W7Y698_9BACT</name>
<organism evidence="3 4">
    <name type="scientific">Desulfurispira natronophila</name>
    <dbReference type="NCBI Taxonomy" id="682562"/>
    <lineage>
        <taxon>Bacteria</taxon>
        <taxon>Pseudomonadati</taxon>
        <taxon>Chrysiogenota</taxon>
        <taxon>Chrysiogenia</taxon>
        <taxon>Chrysiogenales</taxon>
        <taxon>Chrysiogenaceae</taxon>
        <taxon>Desulfurispira</taxon>
    </lineage>
</organism>
<evidence type="ECO:0000256" key="1">
    <source>
        <dbReference type="SAM" id="Coils"/>
    </source>
</evidence>
<sequence length="285" mass="32062">MPDKITTKHLKVYATPGVHTEKIKAAFQQNGIDIQPADLASPQHSDFTLLLFSRPEAHIIDQMQNGISPLVSLDSWVSTGKAMLELNRSMRNRVFIADADTALLDTKAFAAHTISLLKNQERSPLYSPSKEKQHATSQANQESPLHVIAAQAVQQSEIAQNILAELCASSTTTSTAVLPLQVDLEKAFTEVQRLQQSAEHRNKIQEQQEKITELEMENSSLISHMHIAQEKAEKLYQTGLKTKKKLTQNKKKLQSVYRSKSWKITRPLRVLLRLLTGKPLRTRKS</sequence>
<accession>A0A7W7Y698</accession>
<protein>
    <submittedName>
        <fullName evidence="3">Uncharacterized protein</fullName>
    </submittedName>
</protein>
<evidence type="ECO:0000256" key="2">
    <source>
        <dbReference type="SAM" id="MobiDB-lite"/>
    </source>
</evidence>
<keyword evidence="4" id="KW-1185">Reference proteome</keyword>
<dbReference type="AlphaFoldDB" id="A0A7W7Y698"/>
<dbReference type="EMBL" id="JACHID010000018">
    <property type="protein sequence ID" value="MBB5022838.1"/>
    <property type="molecule type" value="Genomic_DNA"/>
</dbReference>
<evidence type="ECO:0000313" key="4">
    <source>
        <dbReference type="Proteomes" id="UP000528322"/>
    </source>
</evidence>
<evidence type="ECO:0000313" key="3">
    <source>
        <dbReference type="EMBL" id="MBB5022838.1"/>
    </source>
</evidence>
<feature type="region of interest" description="Disordered" evidence="2">
    <location>
        <begin position="122"/>
        <end position="142"/>
    </location>
</feature>
<feature type="coiled-coil region" evidence="1">
    <location>
        <begin position="197"/>
        <end position="224"/>
    </location>
</feature>
<gene>
    <name evidence="3" type="ORF">HNR37_002185</name>
</gene>
<reference evidence="3 4" key="1">
    <citation type="submission" date="2020-08" db="EMBL/GenBank/DDBJ databases">
        <title>Genomic Encyclopedia of Type Strains, Phase IV (KMG-IV): sequencing the most valuable type-strain genomes for metagenomic binning, comparative biology and taxonomic classification.</title>
        <authorList>
            <person name="Goeker M."/>
        </authorList>
    </citation>
    <scope>NUCLEOTIDE SEQUENCE [LARGE SCALE GENOMIC DNA]</scope>
    <source>
        <strain evidence="3 4">DSM 22071</strain>
    </source>
</reference>
<comment type="caution">
    <text evidence="3">The sequence shown here is derived from an EMBL/GenBank/DDBJ whole genome shotgun (WGS) entry which is preliminary data.</text>
</comment>
<proteinExistence type="predicted"/>